<evidence type="ECO:0000313" key="3">
    <source>
        <dbReference type="Proteomes" id="UP000230002"/>
    </source>
</evidence>
<organism evidence="2 3">
    <name type="scientific">Ganoderma sinense ZZ0214-1</name>
    <dbReference type="NCBI Taxonomy" id="1077348"/>
    <lineage>
        <taxon>Eukaryota</taxon>
        <taxon>Fungi</taxon>
        <taxon>Dikarya</taxon>
        <taxon>Basidiomycota</taxon>
        <taxon>Agaricomycotina</taxon>
        <taxon>Agaricomycetes</taxon>
        <taxon>Polyporales</taxon>
        <taxon>Polyporaceae</taxon>
        <taxon>Ganoderma</taxon>
    </lineage>
</organism>
<dbReference type="EMBL" id="AYKW01000068">
    <property type="protein sequence ID" value="PIL23475.1"/>
    <property type="molecule type" value="Genomic_DNA"/>
</dbReference>
<protein>
    <submittedName>
        <fullName evidence="2">Uncharacterized protein</fullName>
    </submittedName>
</protein>
<evidence type="ECO:0000256" key="1">
    <source>
        <dbReference type="SAM" id="MobiDB-lite"/>
    </source>
</evidence>
<gene>
    <name evidence="2" type="ORF">GSI_14786</name>
</gene>
<keyword evidence="3" id="KW-1185">Reference proteome</keyword>
<comment type="caution">
    <text evidence="2">The sequence shown here is derived from an EMBL/GenBank/DDBJ whole genome shotgun (WGS) entry which is preliminary data.</text>
</comment>
<dbReference type="Proteomes" id="UP000230002">
    <property type="component" value="Unassembled WGS sequence"/>
</dbReference>
<name>A0A2G8RPM7_9APHY</name>
<sequence length="215" mass="24553">MGSYPEQSISDCIAASHDKKISPEQAADERAKQCKKSANSDSVPKPERDISDSDCHRRRCQFDQVRRFLWRFWTEAFELAQDYASMHDRITYVFVALKAKGVHARRLNTLAFLACRWALDVQDEAFFGVACMRMDLEPLSLSSTREPTASQGSVFEEQEQELAASWLRIAGAKMHGCREILGPKGNLEREKNRDHVWGDGWTWDGVDRYHPGARA</sequence>
<proteinExistence type="predicted"/>
<dbReference type="AlphaFoldDB" id="A0A2G8RPM7"/>
<evidence type="ECO:0000313" key="2">
    <source>
        <dbReference type="EMBL" id="PIL23475.1"/>
    </source>
</evidence>
<feature type="compositionally biased region" description="Basic and acidic residues" evidence="1">
    <location>
        <begin position="44"/>
        <end position="53"/>
    </location>
</feature>
<reference evidence="2 3" key="1">
    <citation type="journal article" date="2015" name="Sci. Rep.">
        <title>Chromosome-level genome map provides insights into diverse defense mechanisms in the medicinal fungus Ganoderma sinense.</title>
        <authorList>
            <person name="Zhu Y."/>
            <person name="Xu J."/>
            <person name="Sun C."/>
            <person name="Zhou S."/>
            <person name="Xu H."/>
            <person name="Nelson D.R."/>
            <person name="Qian J."/>
            <person name="Song J."/>
            <person name="Luo H."/>
            <person name="Xiang L."/>
            <person name="Li Y."/>
            <person name="Xu Z."/>
            <person name="Ji A."/>
            <person name="Wang L."/>
            <person name="Lu S."/>
            <person name="Hayward A."/>
            <person name="Sun W."/>
            <person name="Li X."/>
            <person name="Schwartz D.C."/>
            <person name="Wang Y."/>
            <person name="Chen S."/>
        </authorList>
    </citation>
    <scope>NUCLEOTIDE SEQUENCE [LARGE SCALE GENOMIC DNA]</scope>
    <source>
        <strain evidence="2 3">ZZ0214-1</strain>
    </source>
</reference>
<dbReference type="OrthoDB" id="3350591at2759"/>
<accession>A0A2G8RPM7</accession>
<feature type="region of interest" description="Disordered" evidence="1">
    <location>
        <begin position="17"/>
        <end position="53"/>
    </location>
</feature>
<feature type="compositionally biased region" description="Basic and acidic residues" evidence="1">
    <location>
        <begin position="17"/>
        <end position="32"/>
    </location>
</feature>